<name>A0A927MZ68_9ACTN</name>
<keyword evidence="1" id="KW-0808">Transferase</keyword>
<dbReference type="Gene3D" id="3.40.50.300">
    <property type="entry name" value="P-loop containing nucleotide triphosphate hydrolases"/>
    <property type="match status" value="2"/>
</dbReference>
<keyword evidence="1" id="KW-0418">Kinase</keyword>
<evidence type="ECO:0000313" key="2">
    <source>
        <dbReference type="Proteomes" id="UP000638648"/>
    </source>
</evidence>
<proteinExistence type="predicted"/>
<dbReference type="RefSeq" id="WP_192752869.1">
    <property type="nucleotide sequence ID" value="NZ_BAABJL010000142.1"/>
</dbReference>
<dbReference type="Pfam" id="PF13238">
    <property type="entry name" value="AAA_18"/>
    <property type="match status" value="1"/>
</dbReference>
<dbReference type="InterPro" id="IPR027417">
    <property type="entry name" value="P-loop_NTPase"/>
</dbReference>
<comment type="caution">
    <text evidence="1">The sequence shown here is derived from an EMBL/GenBank/DDBJ whole genome shotgun (WGS) entry which is preliminary data.</text>
</comment>
<dbReference type="SUPFAM" id="SSF52540">
    <property type="entry name" value="P-loop containing nucleoside triphosphate hydrolases"/>
    <property type="match status" value="2"/>
</dbReference>
<organism evidence="1 2">
    <name type="scientific">Actinopolymorpha pittospori</name>
    <dbReference type="NCBI Taxonomy" id="648752"/>
    <lineage>
        <taxon>Bacteria</taxon>
        <taxon>Bacillati</taxon>
        <taxon>Actinomycetota</taxon>
        <taxon>Actinomycetes</taxon>
        <taxon>Propionibacteriales</taxon>
        <taxon>Actinopolymorphaceae</taxon>
        <taxon>Actinopolymorpha</taxon>
    </lineage>
</organism>
<dbReference type="EMBL" id="JADBEM010000001">
    <property type="protein sequence ID" value="MBE1609266.1"/>
    <property type="molecule type" value="Genomic_DNA"/>
</dbReference>
<dbReference type="GO" id="GO:0016301">
    <property type="term" value="F:kinase activity"/>
    <property type="evidence" value="ECO:0007669"/>
    <property type="project" value="UniProtKB-KW"/>
</dbReference>
<dbReference type="Proteomes" id="UP000638648">
    <property type="component" value="Unassembled WGS sequence"/>
</dbReference>
<keyword evidence="2" id="KW-1185">Reference proteome</keyword>
<protein>
    <submittedName>
        <fullName evidence="1">Broad-specificity NMP kinase</fullName>
    </submittedName>
</protein>
<reference evidence="1" key="1">
    <citation type="submission" date="2020-10" db="EMBL/GenBank/DDBJ databases">
        <title>Sequencing the genomes of 1000 actinobacteria strains.</title>
        <authorList>
            <person name="Klenk H.-P."/>
        </authorList>
    </citation>
    <scope>NUCLEOTIDE SEQUENCE</scope>
    <source>
        <strain evidence="1">DSM 45354</strain>
    </source>
</reference>
<evidence type="ECO:0000313" key="1">
    <source>
        <dbReference type="EMBL" id="MBE1609266.1"/>
    </source>
</evidence>
<dbReference type="AlphaFoldDB" id="A0A927MZ68"/>
<sequence length="405" mass="42686">MSGHLIPVLWLCGPPGVGKSTVAWEIYADLTRAGVPAGYVDIDQVGMCYPEPACDPGRYVLKADNLAAMVASFRHSGARCVVVSGVADVACARLHADRTPDAAVTLCRLRVAPDELRERLARRGEHGPMVEEAVRNAEELDRNDVADVCVETSGRSVAEVTRLVREQTGELFVPVAAPSLPDGDAARALAPAPTVNDAPGPVLWVCGPRGVGKSTVGWLVSEAVRRTGVTTAFVDLEQIGFSWPVPADDPGNHRHKARSLAAVWQSFHASGARCLVVNGAVDRPADVRSYTDALPASTFTVCRLHAGPEQLRERVMLRGQGRSWAAPGDPLRGLPAARLHQVADNAIATAAALERSALGDLRVETDGRGVDEVAQAILAETGGWPGLGDLAGGAAEAGRGILERD</sequence>
<accession>A0A927MZ68</accession>
<gene>
    <name evidence="1" type="ORF">HEB94_006114</name>
</gene>